<dbReference type="GeneID" id="83549160"/>
<dbReference type="InterPro" id="IPR032083">
    <property type="entry name" value="DUF4811"/>
</dbReference>
<accession>A0A2C8ES76</accession>
<dbReference type="AlphaFoldDB" id="A0A2C8ES76"/>
<proteinExistence type="predicted"/>
<dbReference type="Pfam" id="PF16069">
    <property type="entry name" value="DUF4811"/>
    <property type="match status" value="1"/>
</dbReference>
<sequence length="250" mass="27618">MIIILLVIAVVLFFLTWNLIRNNAVSYTLGGIFALCIIVLGGMIVANYSTHYGMEKVTTTKTESLASMSKDTNLLVYQPIGTDGSEKVVVYKNTASQTKTKHTQTDDTTSKIVENAKSNKLVVKETRWVYKNNTYKLMFGIADNNHVLIKRTNTFYVKKDMLVLTANQAKAMPKIVKAEQAQVNSKAGKAKLAKEGAAFAKEAVANAMMKNDKISSADKAEIVKQATDAFKVQEKAKVMQAILKEVKQVK</sequence>
<evidence type="ECO:0000313" key="1">
    <source>
        <dbReference type="EMBL" id="TWW10427.1"/>
    </source>
</evidence>
<evidence type="ECO:0000313" key="2">
    <source>
        <dbReference type="Proteomes" id="UP000321659"/>
    </source>
</evidence>
<dbReference type="EMBL" id="SRRQ01000013">
    <property type="protein sequence ID" value="TWW10427.1"/>
    <property type="molecule type" value="Genomic_DNA"/>
</dbReference>
<gene>
    <name evidence="1" type="ORF">LABALGLTS371_14200</name>
</gene>
<organism evidence="1 2">
    <name type="scientific">Dellaglioa algida</name>
    <dbReference type="NCBI Taxonomy" id="105612"/>
    <lineage>
        <taxon>Bacteria</taxon>
        <taxon>Bacillati</taxon>
        <taxon>Bacillota</taxon>
        <taxon>Bacilli</taxon>
        <taxon>Lactobacillales</taxon>
        <taxon>Lactobacillaceae</taxon>
        <taxon>Dellaglioa</taxon>
    </lineage>
</organism>
<reference evidence="1 2" key="1">
    <citation type="submission" date="2019-04" db="EMBL/GenBank/DDBJ databases">
        <title>In vitro growth and metabolic characteristics of meat-borne Lactobacillus algidus strains.</title>
        <authorList>
            <person name="Sade E."/>
            <person name="Per J."/>
            <person name="Tytti H."/>
            <person name="Johanna B.K."/>
        </authorList>
    </citation>
    <scope>NUCLEOTIDE SEQUENCE [LARGE SCALE GENOMIC DNA]</scope>
    <source>
        <strain evidence="1 2">LTS37-1</strain>
    </source>
</reference>
<dbReference type="Proteomes" id="UP000321659">
    <property type="component" value="Unassembled WGS sequence"/>
</dbReference>
<comment type="caution">
    <text evidence="1">The sequence shown here is derived from an EMBL/GenBank/DDBJ whole genome shotgun (WGS) entry which is preliminary data.</text>
</comment>
<protein>
    <submittedName>
        <fullName evidence="1">DUF4811 domain-containing protein</fullName>
    </submittedName>
</protein>
<dbReference type="RefSeq" id="WP_112251261.1">
    <property type="nucleotide sequence ID" value="NZ_CBCRTS010000008.1"/>
</dbReference>
<name>A0A2C8ES76_9LACO</name>